<dbReference type="PANTHER" id="PTHR30183">
    <property type="entry name" value="MOLYBDENUM TRANSPORT SYSTEM PERMEASE PROTEIN MODB"/>
    <property type="match status" value="1"/>
</dbReference>
<evidence type="ECO:0000256" key="6">
    <source>
        <dbReference type="ARBA" id="ARBA00023136"/>
    </source>
</evidence>
<feature type="domain" description="ABC transmembrane type-1" evidence="8">
    <location>
        <begin position="356"/>
        <end position="561"/>
    </location>
</feature>
<evidence type="ECO:0000313" key="10">
    <source>
        <dbReference type="Proteomes" id="UP001058271"/>
    </source>
</evidence>
<organism evidence="9 10">
    <name type="scientific">Dactylosporangium roseum</name>
    <dbReference type="NCBI Taxonomy" id="47989"/>
    <lineage>
        <taxon>Bacteria</taxon>
        <taxon>Bacillati</taxon>
        <taxon>Actinomycetota</taxon>
        <taxon>Actinomycetes</taxon>
        <taxon>Micromonosporales</taxon>
        <taxon>Micromonosporaceae</taxon>
        <taxon>Dactylosporangium</taxon>
    </lineage>
</organism>
<reference evidence="9" key="1">
    <citation type="submission" date="2021-04" db="EMBL/GenBank/DDBJ databases">
        <title>Biosynthetic gene clusters of Dactylosporangioum roseum.</title>
        <authorList>
            <person name="Hartkoorn R.C."/>
            <person name="Beaudoing E."/>
            <person name="Hot D."/>
            <person name="Moureu S."/>
        </authorList>
    </citation>
    <scope>NUCLEOTIDE SEQUENCE</scope>
    <source>
        <strain evidence="9">NRRL B-16295</strain>
    </source>
</reference>
<keyword evidence="3" id="KW-1003">Cell membrane</keyword>
<keyword evidence="10" id="KW-1185">Reference proteome</keyword>
<comment type="similarity">
    <text evidence="7">Belongs to the binding-protein-dependent transport system permease family.</text>
</comment>
<dbReference type="InterPro" id="IPR000515">
    <property type="entry name" value="MetI-like"/>
</dbReference>
<accession>A0ABY5YY00</accession>
<evidence type="ECO:0000313" key="9">
    <source>
        <dbReference type="EMBL" id="UWZ34613.1"/>
    </source>
</evidence>
<proteinExistence type="inferred from homology"/>
<evidence type="ECO:0000259" key="8">
    <source>
        <dbReference type="PROSITE" id="PS50928"/>
    </source>
</evidence>
<feature type="transmembrane region" description="Helical" evidence="7">
    <location>
        <begin position="360"/>
        <end position="381"/>
    </location>
</feature>
<feature type="domain" description="ABC transmembrane type-1" evidence="8">
    <location>
        <begin position="76"/>
        <end position="275"/>
    </location>
</feature>
<feature type="transmembrane region" description="Helical" evidence="7">
    <location>
        <begin position="111"/>
        <end position="137"/>
    </location>
</feature>
<keyword evidence="6 7" id="KW-0472">Membrane</keyword>
<protein>
    <submittedName>
        <fullName evidence="9">Iron ABC transporter permease</fullName>
    </submittedName>
</protein>
<dbReference type="CDD" id="cd06261">
    <property type="entry name" value="TM_PBP2"/>
    <property type="match status" value="2"/>
</dbReference>
<dbReference type="SUPFAM" id="SSF161098">
    <property type="entry name" value="MetI-like"/>
    <property type="match status" value="2"/>
</dbReference>
<gene>
    <name evidence="9" type="ORF">Drose_25750</name>
</gene>
<dbReference type="EMBL" id="CP073721">
    <property type="protein sequence ID" value="UWZ34613.1"/>
    <property type="molecule type" value="Genomic_DNA"/>
</dbReference>
<keyword evidence="5 7" id="KW-1133">Transmembrane helix</keyword>
<feature type="transmembrane region" description="Helical" evidence="7">
    <location>
        <begin position="157"/>
        <end position="178"/>
    </location>
</feature>
<dbReference type="PROSITE" id="PS50928">
    <property type="entry name" value="ABC_TM1"/>
    <property type="match status" value="2"/>
</dbReference>
<keyword evidence="4 7" id="KW-0812">Transmembrane</keyword>
<dbReference type="RefSeq" id="WP_260723938.1">
    <property type="nucleotide sequence ID" value="NZ_BAAABS010000018.1"/>
</dbReference>
<evidence type="ECO:0000256" key="4">
    <source>
        <dbReference type="ARBA" id="ARBA00022692"/>
    </source>
</evidence>
<feature type="transmembrane region" description="Helical" evidence="7">
    <location>
        <begin position="393"/>
        <end position="416"/>
    </location>
</feature>
<feature type="transmembrane region" description="Helical" evidence="7">
    <location>
        <begin position="257"/>
        <end position="274"/>
    </location>
</feature>
<evidence type="ECO:0000256" key="7">
    <source>
        <dbReference type="RuleBase" id="RU363032"/>
    </source>
</evidence>
<dbReference type="InterPro" id="IPR035906">
    <property type="entry name" value="MetI-like_sf"/>
</dbReference>
<comment type="subcellular location">
    <subcellularLocation>
        <location evidence="1 7">Cell membrane</location>
        <topology evidence="1 7">Multi-pass membrane protein</topology>
    </subcellularLocation>
</comment>
<name>A0ABY5YY00_9ACTN</name>
<dbReference type="PANTHER" id="PTHR30183:SF7">
    <property type="entry name" value="FERRIC TRANSPORT SYSTEM PERMEASE PROTEIN FBPB 1-RELATED"/>
    <property type="match status" value="1"/>
</dbReference>
<feature type="transmembrane region" description="Helical" evidence="7">
    <location>
        <begin position="30"/>
        <end position="55"/>
    </location>
</feature>
<feature type="transmembrane region" description="Helical" evidence="7">
    <location>
        <begin position="75"/>
        <end position="99"/>
    </location>
</feature>
<sequence>MTTVLHDRERSAPPTAVAPRRRRPDLSIRLLIAASVVLVAVGSVLPLAAVLATAFAPDALPRYREFFTSSVDLTILRNTLVLGALVGAGGTALGFLFAFVQTRLAVPGKRILHVIALVPIVSPPFAVATATVVLYGRRGVISNGLFGIEYDIYGLDGLVFVLSLSLFPVAYLGLLGMMRGLDPALEEAAMNLGASRWRILRTVILPLLAPGLVAPFLLLFVEAIADLANPLVLGGDYTVLASRAYLAVTGEYDTTSAAIYCVILLVPSLVMYFAQRYWLSRKVRTTITGRPSGNVHLIRGWARWPIYGVTLFAAAVILSIYGTVIIGAVTRVFGVDNTFTLDYLKEVIVGVGREAVLDTVTFAAIATPVAGIFGLVIAWLVVRHLRGIAAGLLDLGGTLGVAVPGTVLGIGFVLAYRPDRYFGPVEVLPSLVGGGALAGGAVAIVLAYVIRSVPAGQRTAVAALTQVHPQIEQASTDLGAGPLHTFRRVTLPLIRPALLTGLSYSFARSMTSISTIVLLVTPETKIITSQILSAANTGRYGVAFAYCTVLTAIVLAAFAIIRITVGAGASLQRVAANTERQNR</sequence>
<evidence type="ECO:0000256" key="5">
    <source>
        <dbReference type="ARBA" id="ARBA00022989"/>
    </source>
</evidence>
<feature type="transmembrane region" description="Helical" evidence="7">
    <location>
        <begin position="428"/>
        <end position="450"/>
    </location>
</feature>
<evidence type="ECO:0000256" key="3">
    <source>
        <dbReference type="ARBA" id="ARBA00022475"/>
    </source>
</evidence>
<feature type="transmembrane region" description="Helical" evidence="7">
    <location>
        <begin position="306"/>
        <end position="329"/>
    </location>
</feature>
<feature type="transmembrane region" description="Helical" evidence="7">
    <location>
        <begin position="540"/>
        <end position="563"/>
    </location>
</feature>
<keyword evidence="2 7" id="KW-0813">Transport</keyword>
<dbReference type="Pfam" id="PF00528">
    <property type="entry name" value="BPD_transp_1"/>
    <property type="match status" value="2"/>
</dbReference>
<feature type="transmembrane region" description="Helical" evidence="7">
    <location>
        <begin position="199"/>
        <end position="221"/>
    </location>
</feature>
<evidence type="ECO:0000256" key="2">
    <source>
        <dbReference type="ARBA" id="ARBA00022448"/>
    </source>
</evidence>
<evidence type="ECO:0000256" key="1">
    <source>
        <dbReference type="ARBA" id="ARBA00004651"/>
    </source>
</evidence>
<dbReference type="Proteomes" id="UP001058271">
    <property type="component" value="Chromosome"/>
</dbReference>
<dbReference type="Gene3D" id="1.10.3720.10">
    <property type="entry name" value="MetI-like"/>
    <property type="match status" value="2"/>
</dbReference>